<proteinExistence type="predicted"/>
<name>A0ABP7VGG9_9FLAO</name>
<protein>
    <submittedName>
        <fullName evidence="2">FAD-dependent oxidoreductase</fullName>
    </submittedName>
</protein>
<sequence>MKILKNYYFYKKYSMQLSYWEIKNWFSNVDFTIVGSGIVGLHCALNLRERFPKSKILLLEKGILPQGASTKNAGFACFGSLSEIIDDLKSHSEEEVIQLIQKRWNGLQILRKRLGDEAIDFKPYGGYELFLKEDENTYNECLQKLPFINDIIKPLFKSDVFSKEFDRFNFQNIHEYSIFNPYEGQIDTGNMMQALLKEAISKDILILNQAEVTSHIEKNNSVEIIVNDYSFETKKLLFATNGFASKLTNNAVKPARAQVLITEPIPNLEIRGTFHLDKGYYYFRNFEDRILLGGGRNLDFEGETTTDLSQTEKIQNRLEELLKNVILPNQEFQIAHRWSGIMGIGSHKNPIVSQISENVYCGVRLGGMGVAIGSLIGQELAELI</sequence>
<accession>A0ABP7VGG9</accession>
<dbReference type="Proteomes" id="UP001500367">
    <property type="component" value="Unassembled WGS sequence"/>
</dbReference>
<reference evidence="3" key="1">
    <citation type="journal article" date="2019" name="Int. J. Syst. Evol. Microbiol.">
        <title>The Global Catalogue of Microorganisms (GCM) 10K type strain sequencing project: providing services to taxonomists for standard genome sequencing and annotation.</title>
        <authorList>
            <consortium name="The Broad Institute Genomics Platform"/>
            <consortium name="The Broad Institute Genome Sequencing Center for Infectious Disease"/>
            <person name="Wu L."/>
            <person name="Ma J."/>
        </authorList>
    </citation>
    <scope>NUCLEOTIDE SEQUENCE [LARGE SCALE GENOMIC DNA]</scope>
    <source>
        <strain evidence="3">JCM 17069</strain>
    </source>
</reference>
<keyword evidence="3" id="KW-1185">Reference proteome</keyword>
<evidence type="ECO:0000259" key="1">
    <source>
        <dbReference type="Pfam" id="PF01266"/>
    </source>
</evidence>
<organism evidence="2 3">
    <name type="scientific">Flavobacterium cheonanense</name>
    <dbReference type="NCBI Taxonomy" id="706183"/>
    <lineage>
        <taxon>Bacteria</taxon>
        <taxon>Pseudomonadati</taxon>
        <taxon>Bacteroidota</taxon>
        <taxon>Flavobacteriia</taxon>
        <taxon>Flavobacteriales</taxon>
        <taxon>Flavobacteriaceae</taxon>
        <taxon>Flavobacterium</taxon>
    </lineage>
</organism>
<evidence type="ECO:0000313" key="2">
    <source>
        <dbReference type="EMBL" id="GAA4066544.1"/>
    </source>
</evidence>
<dbReference type="InterPro" id="IPR006076">
    <property type="entry name" value="FAD-dep_OxRdtase"/>
</dbReference>
<dbReference type="Gene3D" id="3.50.50.60">
    <property type="entry name" value="FAD/NAD(P)-binding domain"/>
    <property type="match status" value="1"/>
</dbReference>
<dbReference type="PANTHER" id="PTHR13847">
    <property type="entry name" value="SARCOSINE DEHYDROGENASE-RELATED"/>
    <property type="match status" value="1"/>
</dbReference>
<feature type="domain" description="FAD dependent oxidoreductase" evidence="1">
    <location>
        <begin position="30"/>
        <end position="383"/>
    </location>
</feature>
<dbReference type="PANTHER" id="PTHR13847:SF281">
    <property type="entry name" value="FAD DEPENDENT OXIDOREDUCTASE DOMAIN-CONTAINING PROTEIN"/>
    <property type="match status" value="1"/>
</dbReference>
<dbReference type="Pfam" id="PF01266">
    <property type="entry name" value="DAO"/>
    <property type="match status" value="1"/>
</dbReference>
<comment type="caution">
    <text evidence="2">The sequence shown here is derived from an EMBL/GenBank/DDBJ whole genome shotgun (WGS) entry which is preliminary data.</text>
</comment>
<gene>
    <name evidence="2" type="ORF">GCM10022389_09200</name>
</gene>
<dbReference type="SUPFAM" id="SSF51905">
    <property type="entry name" value="FAD/NAD(P)-binding domain"/>
    <property type="match status" value="1"/>
</dbReference>
<evidence type="ECO:0000313" key="3">
    <source>
        <dbReference type="Proteomes" id="UP001500367"/>
    </source>
</evidence>
<dbReference type="Gene3D" id="3.30.9.10">
    <property type="entry name" value="D-Amino Acid Oxidase, subunit A, domain 2"/>
    <property type="match status" value="1"/>
</dbReference>
<dbReference type="EMBL" id="BAABCT010000002">
    <property type="protein sequence ID" value="GAA4066544.1"/>
    <property type="molecule type" value="Genomic_DNA"/>
</dbReference>
<dbReference type="InterPro" id="IPR036188">
    <property type="entry name" value="FAD/NAD-bd_sf"/>
</dbReference>